<organism evidence="1 2">
    <name type="scientific">Streptococcus cristatus</name>
    <dbReference type="NCBI Taxonomy" id="45634"/>
    <lineage>
        <taxon>Bacteria</taxon>
        <taxon>Bacillati</taxon>
        <taxon>Bacillota</taxon>
        <taxon>Bacilli</taxon>
        <taxon>Lactobacillales</taxon>
        <taxon>Streptococcaceae</taxon>
        <taxon>Streptococcus</taxon>
    </lineage>
</organism>
<dbReference type="Gene3D" id="3.40.50.2000">
    <property type="entry name" value="Glycogen Phosphorylase B"/>
    <property type="match status" value="1"/>
</dbReference>
<evidence type="ECO:0000313" key="2">
    <source>
        <dbReference type="Proteomes" id="UP000272213"/>
    </source>
</evidence>
<gene>
    <name evidence="1" type="ORF">D8798_05330</name>
</gene>
<sequence>MKKICIITMGNIYHVPYLQTYLSQINHPVSIIYWDRANLNETYKDNDIYRFQHKLATKTDKILGYYRYRKFIKKILLDQEFEVVISLQTLSALLLHDILLKKFKHQFIVDIRDYTYEDNKIIFAIEKKLLSNSAMNIISSEGFLKFLPKDIDYEIAHNIRKWPNEDLERIKNRKKNKDKLHIVFVGYVNYQEQHKKLLLKLKNDSRFEISFIGTRAQELEDFCEENQIENVRLIGTFESADTLKFYEDADFVNNLYGNNTPVLDYALSNKLYYAAILNIPILVCENTFMEEISNTYNFGITVDLDLEENLGDFLFLKYSEIDWNNLSNGCESFLKEVNKQQNRFEGNLSRLLN</sequence>
<protein>
    <submittedName>
        <fullName evidence="1">Uncharacterized protein</fullName>
    </submittedName>
</protein>
<dbReference type="AlphaFoldDB" id="A0A428GHN6"/>
<reference evidence="1 2" key="1">
    <citation type="submission" date="2018-11" db="EMBL/GenBank/DDBJ databases">
        <title>Species Designations Belie Phenotypic and Genotypic Heterogeneity in Oral Streptococci.</title>
        <authorList>
            <person name="Velsko I."/>
        </authorList>
    </citation>
    <scope>NUCLEOTIDE SEQUENCE [LARGE SCALE GENOMIC DNA]</scope>
    <source>
        <strain evidence="1 2">BCA6</strain>
    </source>
</reference>
<accession>A0A428GHN6</accession>
<name>A0A428GHN6_STRCR</name>
<dbReference type="RefSeq" id="WP_125382937.1">
    <property type="nucleotide sequence ID" value="NZ_RJPM01000003.1"/>
</dbReference>
<comment type="caution">
    <text evidence="1">The sequence shown here is derived from an EMBL/GenBank/DDBJ whole genome shotgun (WGS) entry which is preliminary data.</text>
</comment>
<proteinExistence type="predicted"/>
<dbReference type="SUPFAM" id="SSF53756">
    <property type="entry name" value="UDP-Glycosyltransferase/glycogen phosphorylase"/>
    <property type="match status" value="1"/>
</dbReference>
<dbReference type="EMBL" id="RJPM01000003">
    <property type="protein sequence ID" value="RSJ76402.1"/>
    <property type="molecule type" value="Genomic_DNA"/>
</dbReference>
<dbReference type="Proteomes" id="UP000272213">
    <property type="component" value="Unassembled WGS sequence"/>
</dbReference>
<evidence type="ECO:0000313" key="1">
    <source>
        <dbReference type="EMBL" id="RSJ76402.1"/>
    </source>
</evidence>